<dbReference type="SUPFAM" id="SSF53067">
    <property type="entry name" value="Actin-like ATPase domain"/>
    <property type="match status" value="1"/>
</dbReference>
<reference evidence="2 3" key="1">
    <citation type="journal article" date="2013" name="Genome Announc.">
        <title>Genome Sequence of Staphylococcus massiliensis Strain S46, Isolated from the Surface of Healthy Human Skin.</title>
        <authorList>
            <person name="Srivastav R."/>
            <person name="Singh A."/>
            <person name="Jangir P.K."/>
            <person name="Kumari C."/>
            <person name="Muduli S."/>
            <person name="Sharma R."/>
        </authorList>
    </citation>
    <scope>NUCLEOTIDE SEQUENCE [LARGE SCALE GENOMIC DNA]</scope>
    <source>
        <strain evidence="2 3">S46</strain>
    </source>
</reference>
<name>K9ARU1_9STAP</name>
<dbReference type="OrthoDB" id="9795247at2"/>
<comment type="caution">
    <text evidence="2">The sequence shown here is derived from an EMBL/GenBank/DDBJ whole genome shotgun (WGS) entry which is preliminary data.</text>
</comment>
<organism evidence="2 3">
    <name type="scientific">Staphylococcus massiliensis S46</name>
    <dbReference type="NCBI Taxonomy" id="1229783"/>
    <lineage>
        <taxon>Bacteria</taxon>
        <taxon>Bacillati</taxon>
        <taxon>Bacillota</taxon>
        <taxon>Bacilli</taxon>
        <taxon>Bacillales</taxon>
        <taxon>Staphylococcaceae</taxon>
        <taxon>Staphylococcus</taxon>
    </lineage>
</organism>
<dbReference type="PATRIC" id="fig|1229783.3.peg.564"/>
<dbReference type="AlphaFoldDB" id="K9ARU1"/>
<dbReference type="eggNOG" id="COG1940">
    <property type="taxonomic scope" value="Bacteria"/>
</dbReference>
<protein>
    <recommendedName>
        <fullName evidence="4">ROK family protein</fullName>
    </recommendedName>
</protein>
<dbReference type="InterPro" id="IPR043129">
    <property type="entry name" value="ATPase_NBD"/>
</dbReference>
<accession>K9ARU1</accession>
<dbReference type="Proteomes" id="UP000009885">
    <property type="component" value="Unassembled WGS sequence"/>
</dbReference>
<evidence type="ECO:0000256" key="1">
    <source>
        <dbReference type="ARBA" id="ARBA00006479"/>
    </source>
</evidence>
<dbReference type="STRING" id="1229783.C273_02788"/>
<gene>
    <name evidence="2" type="ORF">C273_02788</name>
</gene>
<evidence type="ECO:0000313" key="3">
    <source>
        <dbReference type="Proteomes" id="UP000009885"/>
    </source>
</evidence>
<keyword evidence="3" id="KW-1185">Reference proteome</keyword>
<dbReference type="PANTHER" id="PTHR18964:SF165">
    <property type="entry name" value="BETA-GLUCOSIDE KINASE"/>
    <property type="match status" value="1"/>
</dbReference>
<evidence type="ECO:0000313" key="2">
    <source>
        <dbReference type="EMBL" id="EKU50158.1"/>
    </source>
</evidence>
<evidence type="ECO:0008006" key="4">
    <source>
        <dbReference type="Google" id="ProtNLM"/>
    </source>
</evidence>
<comment type="similarity">
    <text evidence="1">Belongs to the ROK (NagC/XylR) family.</text>
</comment>
<dbReference type="RefSeq" id="WP_009382413.1">
    <property type="nucleotide sequence ID" value="NZ_AMSQ01000003.1"/>
</dbReference>
<proteinExistence type="inferred from homology"/>
<dbReference type="Pfam" id="PF00480">
    <property type="entry name" value="ROK"/>
    <property type="match status" value="1"/>
</dbReference>
<dbReference type="InterPro" id="IPR000600">
    <property type="entry name" value="ROK"/>
</dbReference>
<dbReference type="PANTHER" id="PTHR18964">
    <property type="entry name" value="ROK (REPRESSOR, ORF, KINASE) FAMILY"/>
    <property type="match status" value="1"/>
</dbReference>
<sequence>MLAIAIDIGGTSIKGAVIKDKVEIIDYVKVATPDNVSTLIVDSVRDIILKFRAQYHLQDVKVGISSAGVIDEATCEVILTGPTIQNFNGTNFKSHLDDICSELCVYNDVNAALRGELMLHPYNEDNIFCLTLGTGIGGAFYNHATGIYTGSQSRANEIGYLLYRSEDDTAYEMRASTSALKDLMIEKDFEYETNVPKLFERAQAGDVKANDILNTWSKYVAEGIAQIQIIYDPSLILIGGGISSQGEHLLKYIRPKVHHYLPQDYDIAPLKTTRSKNDAALFGAISNLSE</sequence>
<dbReference type="Gene3D" id="3.30.420.40">
    <property type="match status" value="2"/>
</dbReference>
<dbReference type="EMBL" id="AMSQ01000003">
    <property type="protein sequence ID" value="EKU50158.1"/>
    <property type="molecule type" value="Genomic_DNA"/>
</dbReference>